<keyword evidence="8" id="KW-1185">Reference proteome</keyword>
<dbReference type="Pfam" id="PF00359">
    <property type="entry name" value="PTS_EIIA_2"/>
    <property type="match status" value="1"/>
</dbReference>
<protein>
    <recommendedName>
        <fullName evidence="6">PTS EIIA type-2 domain-containing protein</fullName>
    </recommendedName>
</protein>
<dbReference type="PANTHER" id="PTHR47738">
    <property type="entry name" value="PTS SYSTEM FRUCTOSE-LIKE EIIA COMPONENT-RELATED"/>
    <property type="match status" value="1"/>
</dbReference>
<dbReference type="GO" id="GO:0016020">
    <property type="term" value="C:membrane"/>
    <property type="evidence" value="ECO:0007669"/>
    <property type="project" value="InterPro"/>
</dbReference>
<accession>A0A430AHZ2</accession>
<keyword evidence="5" id="KW-0598">Phosphotransferase system</keyword>
<gene>
    <name evidence="7" type="ORF">CBF29_13410</name>
</gene>
<dbReference type="PROSITE" id="PS51094">
    <property type="entry name" value="PTS_EIIA_TYPE_2"/>
    <property type="match status" value="1"/>
</dbReference>
<evidence type="ECO:0000256" key="1">
    <source>
        <dbReference type="ARBA" id="ARBA00022448"/>
    </source>
</evidence>
<dbReference type="InterPro" id="IPR004715">
    <property type="entry name" value="PTS_IIA_fruc"/>
</dbReference>
<dbReference type="AlphaFoldDB" id="A0A430AHZ2"/>
<keyword evidence="2" id="KW-0597">Phosphoprotein</keyword>
<dbReference type="InterPro" id="IPR016152">
    <property type="entry name" value="PTrfase/Anion_transptr"/>
</dbReference>
<dbReference type="EMBL" id="NGKA01000040">
    <property type="protein sequence ID" value="RSU07614.1"/>
    <property type="molecule type" value="Genomic_DNA"/>
</dbReference>
<dbReference type="Proteomes" id="UP000287605">
    <property type="component" value="Unassembled WGS sequence"/>
</dbReference>
<keyword evidence="1" id="KW-0813">Transport</keyword>
<keyword evidence="3" id="KW-0762">Sugar transport</keyword>
<evidence type="ECO:0000256" key="3">
    <source>
        <dbReference type="ARBA" id="ARBA00022597"/>
    </source>
</evidence>
<organism evidence="7 8">
    <name type="scientific">Vagococcus elongatus</name>
    <dbReference type="NCBI Taxonomy" id="180344"/>
    <lineage>
        <taxon>Bacteria</taxon>
        <taxon>Bacillati</taxon>
        <taxon>Bacillota</taxon>
        <taxon>Bacilli</taxon>
        <taxon>Lactobacillales</taxon>
        <taxon>Enterococcaceae</taxon>
        <taxon>Vagococcus</taxon>
    </lineage>
</organism>
<name>A0A430AHZ2_9ENTE</name>
<evidence type="ECO:0000256" key="5">
    <source>
        <dbReference type="ARBA" id="ARBA00022683"/>
    </source>
</evidence>
<dbReference type="Gene3D" id="3.40.930.10">
    <property type="entry name" value="Mannitol-specific EII, Chain A"/>
    <property type="match status" value="1"/>
</dbReference>
<dbReference type="PANTHER" id="PTHR47738:SF2">
    <property type="entry name" value="PTS SYSTEM FRUCTOSE-LIKE EIIA COMPONENT"/>
    <property type="match status" value="1"/>
</dbReference>
<sequence>MEIITEDLIYLDIELVSKEEIIDCLADILIKQNRITDKYQLIADIYHREEEASTSMGLGIAIPHTQSNSVLEASVVLIRLKRKIEWNEDKDVQIIFGIFVPVENIDNQHLKILSKLARQLTNQGFREQLLRVQTPEECRRQLEGLNQR</sequence>
<dbReference type="InterPro" id="IPR051541">
    <property type="entry name" value="PTS_SugarTrans_NitroReg"/>
</dbReference>
<feature type="domain" description="PTS EIIA type-2" evidence="6">
    <location>
        <begin position="2"/>
        <end position="145"/>
    </location>
</feature>
<evidence type="ECO:0000256" key="4">
    <source>
        <dbReference type="ARBA" id="ARBA00022679"/>
    </source>
</evidence>
<evidence type="ECO:0000259" key="6">
    <source>
        <dbReference type="PROSITE" id="PS51094"/>
    </source>
</evidence>
<reference evidence="7 8" key="1">
    <citation type="submission" date="2017-05" db="EMBL/GenBank/DDBJ databases">
        <title>Vagococcus spp. assemblies.</title>
        <authorList>
            <person name="Gulvik C.A."/>
        </authorList>
    </citation>
    <scope>NUCLEOTIDE SEQUENCE [LARGE SCALE GENOMIC DNA]</scope>
    <source>
        <strain evidence="7 8">CCUG 51432</strain>
    </source>
</reference>
<dbReference type="OrthoDB" id="95460at2"/>
<evidence type="ECO:0000313" key="8">
    <source>
        <dbReference type="Proteomes" id="UP000287605"/>
    </source>
</evidence>
<dbReference type="RefSeq" id="WP_126810216.1">
    <property type="nucleotide sequence ID" value="NZ_NGKA01000040.1"/>
</dbReference>
<dbReference type="InterPro" id="IPR002178">
    <property type="entry name" value="PTS_EIIA_type-2_dom"/>
</dbReference>
<evidence type="ECO:0000256" key="2">
    <source>
        <dbReference type="ARBA" id="ARBA00022553"/>
    </source>
</evidence>
<dbReference type="CDD" id="cd00211">
    <property type="entry name" value="PTS_IIA_fru"/>
    <property type="match status" value="1"/>
</dbReference>
<dbReference type="GO" id="GO:0009401">
    <property type="term" value="P:phosphoenolpyruvate-dependent sugar phosphotransferase system"/>
    <property type="evidence" value="ECO:0007669"/>
    <property type="project" value="UniProtKB-KW"/>
</dbReference>
<dbReference type="NCBIfam" id="TIGR00848">
    <property type="entry name" value="fruA"/>
    <property type="match status" value="1"/>
</dbReference>
<keyword evidence="4" id="KW-0808">Transferase</keyword>
<evidence type="ECO:0000313" key="7">
    <source>
        <dbReference type="EMBL" id="RSU07614.1"/>
    </source>
</evidence>
<dbReference type="SUPFAM" id="SSF55804">
    <property type="entry name" value="Phoshotransferase/anion transport protein"/>
    <property type="match status" value="1"/>
</dbReference>
<comment type="caution">
    <text evidence="7">The sequence shown here is derived from an EMBL/GenBank/DDBJ whole genome shotgun (WGS) entry which is preliminary data.</text>
</comment>
<dbReference type="GO" id="GO:0008982">
    <property type="term" value="F:protein-N(PI)-phosphohistidine-sugar phosphotransferase activity"/>
    <property type="evidence" value="ECO:0007669"/>
    <property type="project" value="InterPro"/>
</dbReference>
<proteinExistence type="predicted"/>